<sequence length="122" mass="13883">MKMTQYVDGFLLPLPADKLDAYKAMANKAGEVWMEHGALAYWETIGDDMKSGGKMTFEQAAGTKENELVVFAWVVYPSREERDVIMAKVFADPRLQENSEMPFDMDRMAYAGFKPLVVFNKN</sequence>
<dbReference type="SUPFAM" id="SSF54909">
    <property type="entry name" value="Dimeric alpha+beta barrel"/>
    <property type="match status" value="1"/>
</dbReference>
<keyword evidence="2" id="KW-1185">Reference proteome</keyword>
<comment type="caution">
    <text evidence="1">The sequence shown here is derived from an EMBL/GenBank/DDBJ whole genome shotgun (WGS) entry which is preliminary data.</text>
</comment>
<reference evidence="2" key="1">
    <citation type="journal article" date="2019" name="Int. J. Syst. Evol. Microbiol.">
        <title>The Global Catalogue of Microorganisms (GCM) 10K type strain sequencing project: providing services to taxonomists for standard genome sequencing and annotation.</title>
        <authorList>
            <consortium name="The Broad Institute Genomics Platform"/>
            <consortium name="The Broad Institute Genome Sequencing Center for Infectious Disease"/>
            <person name="Wu L."/>
            <person name="Ma J."/>
        </authorList>
    </citation>
    <scope>NUCLEOTIDE SEQUENCE [LARGE SCALE GENOMIC DNA]</scope>
    <source>
        <strain evidence="2">KCTC 32239</strain>
    </source>
</reference>
<dbReference type="InterPro" id="IPR009874">
    <property type="entry name" value="DUF1428"/>
</dbReference>
<evidence type="ECO:0008006" key="3">
    <source>
        <dbReference type="Google" id="ProtNLM"/>
    </source>
</evidence>
<dbReference type="EMBL" id="BMYZ01000001">
    <property type="protein sequence ID" value="GGY65280.1"/>
    <property type="molecule type" value="Genomic_DNA"/>
</dbReference>
<dbReference type="Gene3D" id="3.30.70.100">
    <property type="match status" value="1"/>
</dbReference>
<dbReference type="RefSeq" id="WP_229837594.1">
    <property type="nucleotide sequence ID" value="NZ_BMYZ01000001.1"/>
</dbReference>
<gene>
    <name evidence="1" type="ORF">GCM10011613_06420</name>
</gene>
<protein>
    <recommendedName>
        <fullName evidence="3">RNA signal recognition particle</fullName>
    </recommendedName>
</protein>
<evidence type="ECO:0000313" key="1">
    <source>
        <dbReference type="EMBL" id="GGY65280.1"/>
    </source>
</evidence>
<dbReference type="InterPro" id="IPR011008">
    <property type="entry name" value="Dimeric_a/b-barrel"/>
</dbReference>
<evidence type="ECO:0000313" key="2">
    <source>
        <dbReference type="Proteomes" id="UP000619761"/>
    </source>
</evidence>
<dbReference type="Proteomes" id="UP000619761">
    <property type="component" value="Unassembled WGS sequence"/>
</dbReference>
<organism evidence="1 2">
    <name type="scientific">Cellvibrio zantedeschiae</name>
    <dbReference type="NCBI Taxonomy" id="1237077"/>
    <lineage>
        <taxon>Bacteria</taxon>
        <taxon>Pseudomonadati</taxon>
        <taxon>Pseudomonadota</taxon>
        <taxon>Gammaproteobacteria</taxon>
        <taxon>Cellvibrionales</taxon>
        <taxon>Cellvibrionaceae</taxon>
        <taxon>Cellvibrio</taxon>
    </lineage>
</organism>
<proteinExistence type="predicted"/>
<dbReference type="PIRSF" id="PIRSF007028">
    <property type="entry name" value="UCP007028"/>
    <property type="match status" value="1"/>
</dbReference>
<accession>A0ABQ3ATY9</accession>
<name>A0ABQ3ATY9_9GAMM</name>
<dbReference type="Pfam" id="PF07237">
    <property type="entry name" value="DUF1428"/>
    <property type="match status" value="1"/>
</dbReference>